<dbReference type="RefSeq" id="WP_091288837.1">
    <property type="nucleotide sequence ID" value="NZ_FNON01000002.1"/>
</dbReference>
<feature type="compositionally biased region" description="Basic and acidic residues" evidence="1">
    <location>
        <begin position="426"/>
        <end position="435"/>
    </location>
</feature>
<dbReference type="InterPro" id="IPR036170">
    <property type="entry name" value="YezG-like_sf"/>
</dbReference>
<accession>A0A1H3AQZ7</accession>
<dbReference type="STRING" id="589385.SAMN05421504_1021022"/>
<dbReference type="GO" id="GO:0050135">
    <property type="term" value="F:NADP+ nucleosidase activity"/>
    <property type="evidence" value="ECO:0007669"/>
    <property type="project" value="InterPro"/>
</dbReference>
<feature type="region of interest" description="Disordered" evidence="1">
    <location>
        <begin position="410"/>
        <end position="435"/>
    </location>
</feature>
<dbReference type="OrthoDB" id="275232at2"/>
<dbReference type="Proteomes" id="UP000199515">
    <property type="component" value="Unassembled WGS sequence"/>
</dbReference>
<protein>
    <recommendedName>
        <fullName evidence="2">TNT domain-containing protein</fullName>
    </recommendedName>
</protein>
<evidence type="ECO:0000256" key="1">
    <source>
        <dbReference type="SAM" id="MobiDB-lite"/>
    </source>
</evidence>
<reference evidence="3 4" key="1">
    <citation type="submission" date="2016-10" db="EMBL/GenBank/DDBJ databases">
        <authorList>
            <person name="de Groot N.N."/>
        </authorList>
    </citation>
    <scope>NUCLEOTIDE SEQUENCE [LARGE SCALE GENOMIC DNA]</scope>
    <source>
        <strain evidence="3 4">CPCC 202699</strain>
    </source>
</reference>
<dbReference type="Pfam" id="PF14021">
    <property type="entry name" value="TNT"/>
    <property type="match status" value="1"/>
</dbReference>
<evidence type="ECO:0000259" key="2">
    <source>
        <dbReference type="Pfam" id="PF14021"/>
    </source>
</evidence>
<dbReference type="EMBL" id="FNON01000002">
    <property type="protein sequence ID" value="SDX32025.1"/>
    <property type="molecule type" value="Genomic_DNA"/>
</dbReference>
<evidence type="ECO:0000313" key="3">
    <source>
        <dbReference type="EMBL" id="SDX32025.1"/>
    </source>
</evidence>
<gene>
    <name evidence="3" type="ORF">SAMN05421504_1021022</name>
</gene>
<feature type="domain" description="TNT" evidence="2">
    <location>
        <begin position="548"/>
        <end position="632"/>
    </location>
</feature>
<proteinExistence type="predicted"/>
<dbReference type="InterPro" id="IPR025331">
    <property type="entry name" value="TNT"/>
</dbReference>
<sequence>MRYLVEAAERPDGLYAVWGDRVFRTQRSTEDGTLLLVTLPGEDVPAGFDVDWNGTQAKVVPEAEASATFSLQTHCRYDDELYQVAPQAGEHELTLRWTGHDETRAHELGLTDFSTTTAPENLTALWQTRHDFIESDEGRPKPGGEDQGSLLKQIGRTLVRELPTGWLRVAAQFRQVGDYAELEIRAVAEDDEGPMTVAIAAPPQLSTLFVRLRAAMYEPGAGTWFQGTFTLDSQSRFDFDFDPDTEPDWRQPPNEGGRPNQRFYVGELANFPRERVPSWLSVHAGRPLNVTFRVAKPVDAHNEGERPVVNRPPVPPEAVRGVLDYLFRSPVVMSRPGPLPDVFSPNTPPDVPNAFHTDGTWIWPAAVPHYLRKGGIPPEPELVDHIRSQGFRPPYVSERLRATAEAHLLGQPYPPQTPEDLPSQDKLARGDEPDRDARAADILDALHQRLAEHGVSDTAYRIGELVEGAWSLRKTDLGWEVSRPPSDEPTYFPRIEEAARFLLGTLLLYPVRAVAGAEEHDNPADWPILPLRGEPPLNFFSNKRLVVLPAGTTIQRFGNEAGNLVHPESARFVETSLAYDRERDHRSYQVQRPLRVLTGITAPWNGMPGGAVAYVLPHPVGRHLESGALTRI</sequence>
<organism evidence="3 4">
    <name type="scientific">Amycolatopsis xylanica</name>
    <dbReference type="NCBI Taxonomy" id="589385"/>
    <lineage>
        <taxon>Bacteria</taxon>
        <taxon>Bacillati</taxon>
        <taxon>Actinomycetota</taxon>
        <taxon>Actinomycetes</taxon>
        <taxon>Pseudonocardiales</taxon>
        <taxon>Pseudonocardiaceae</taxon>
        <taxon>Amycolatopsis</taxon>
    </lineage>
</organism>
<dbReference type="AlphaFoldDB" id="A0A1H3AQZ7"/>
<evidence type="ECO:0000313" key="4">
    <source>
        <dbReference type="Proteomes" id="UP000199515"/>
    </source>
</evidence>
<dbReference type="SUPFAM" id="SSF160424">
    <property type="entry name" value="BH3703-like"/>
    <property type="match status" value="1"/>
</dbReference>
<keyword evidence="4" id="KW-1185">Reference proteome</keyword>
<name>A0A1H3AQZ7_9PSEU</name>